<dbReference type="EMBL" id="JAMZEG020000001">
    <property type="protein sequence ID" value="MDE8601594.1"/>
    <property type="molecule type" value="Genomic_DNA"/>
</dbReference>
<keyword evidence="2" id="KW-1185">Reference proteome</keyword>
<name>A0ABT5W9V9_9GAMM</name>
<dbReference type="Proteomes" id="UP001139522">
    <property type="component" value="Unassembled WGS sequence"/>
</dbReference>
<gene>
    <name evidence="1" type="ORF">M3I01_001455</name>
</gene>
<evidence type="ECO:0000313" key="2">
    <source>
        <dbReference type="Proteomes" id="UP001139522"/>
    </source>
</evidence>
<dbReference type="RefSeq" id="WP_255894815.1">
    <property type="nucleotide sequence ID" value="NZ_JAMZEG020000001.1"/>
</dbReference>
<reference evidence="1" key="1">
    <citation type="submission" date="2023-01" db="EMBL/GenBank/DDBJ databases">
        <title>Psychroserpens sp. MSW6 and Marinomonas sp. RSW2, isolated from seawater.</title>
        <authorList>
            <person name="Kristyanto S."/>
            <person name="Jung J."/>
            <person name="Kim J.M."/>
            <person name="Jeon C.O."/>
        </authorList>
    </citation>
    <scope>NUCLEOTIDE SEQUENCE</scope>
    <source>
        <strain evidence="1">RSW2</strain>
    </source>
</reference>
<accession>A0ABT5W9V9</accession>
<proteinExistence type="predicted"/>
<organism evidence="1 2">
    <name type="scientific">Marinomonas maritima</name>
    <dbReference type="NCBI Taxonomy" id="2940935"/>
    <lineage>
        <taxon>Bacteria</taxon>
        <taxon>Pseudomonadati</taxon>
        <taxon>Pseudomonadota</taxon>
        <taxon>Gammaproteobacteria</taxon>
        <taxon>Oceanospirillales</taxon>
        <taxon>Oceanospirillaceae</taxon>
        <taxon>Marinomonas</taxon>
    </lineage>
</organism>
<comment type="caution">
    <text evidence="1">The sequence shown here is derived from an EMBL/GenBank/DDBJ whole genome shotgun (WGS) entry which is preliminary data.</text>
</comment>
<sequence>MHTTQAFGATTQLRDWNTQTAEHRLAVLKAIFAERNDAQLNAEKPPEIIKMQKSVMLDTADNDLMHVLEKVVLNVFGRYSVLEPSEDQAYGRNDRSVVVHQRNIPVSGGYQRHHL</sequence>
<evidence type="ECO:0000313" key="1">
    <source>
        <dbReference type="EMBL" id="MDE8601594.1"/>
    </source>
</evidence>
<protein>
    <submittedName>
        <fullName evidence="1">Uncharacterized protein</fullName>
    </submittedName>
</protein>